<dbReference type="RefSeq" id="WP_319966097.1">
    <property type="nucleotide sequence ID" value="NZ_JAXAVW010000009.1"/>
</dbReference>
<dbReference type="InterPro" id="IPR050834">
    <property type="entry name" value="Glycosyltransf_2"/>
</dbReference>
<dbReference type="Gene3D" id="3.90.550.10">
    <property type="entry name" value="Spore Coat Polysaccharide Biosynthesis Protein SpsA, Chain A"/>
    <property type="match status" value="1"/>
</dbReference>
<feature type="domain" description="Glycosyltransferase 2-like" evidence="1">
    <location>
        <begin position="6"/>
        <end position="131"/>
    </location>
</feature>
<proteinExistence type="predicted"/>
<sequence>MSPLVSVVLPTRNRPGTLAEALRSVAEQTVDDVEVVVVNDAGPDMSHVVAEFAGELSVQLVNHAVNRGVSTARNTALDLARGKYVSFLDDDDLYLPDHLALALKLLEPGDADFVHVNTAVRPDRVTPADQLTLHYDLPTDLEFLHVVNYVPPVAAVCRNPRDLPGARFDADLPLAEDWDMWLRLIHEHGFRCANATEVTAFYHRVEDSTSMSVDADHDVVGFQSFFDCWKTICARFPVAADSRAARYRQFGVLMHEIILERLLANVLLPHTYYEHILHILFDGFTGKFPDDEIPARMAALLDSGR</sequence>
<dbReference type="EMBL" id="JAXAVW010000009">
    <property type="protein sequence ID" value="MDX8031031.1"/>
    <property type="molecule type" value="Genomic_DNA"/>
</dbReference>
<reference evidence="2 3" key="1">
    <citation type="submission" date="2023-11" db="EMBL/GenBank/DDBJ databases">
        <title>Lentzea sokolovensis, sp. nov., Lentzea kristufkii, sp. nov., and Lentzea miocenensis, sp. nov., rare actinobacteria from Sokolov Coal Basin, Miocene lacustrine sediment, Czech Republic.</title>
        <authorList>
            <person name="Lara A."/>
            <person name="Kotroba L."/>
            <person name="Nouioui I."/>
            <person name="Neumann-Schaal M."/>
            <person name="Mast Y."/>
            <person name="Chronakova A."/>
        </authorList>
    </citation>
    <scope>NUCLEOTIDE SEQUENCE [LARGE SCALE GENOMIC DNA]</scope>
    <source>
        <strain evidence="2 3">BCCO 10_0856</strain>
    </source>
</reference>
<organism evidence="2 3">
    <name type="scientific">Lentzea miocenica</name>
    <dbReference type="NCBI Taxonomy" id="3095431"/>
    <lineage>
        <taxon>Bacteria</taxon>
        <taxon>Bacillati</taxon>
        <taxon>Actinomycetota</taxon>
        <taxon>Actinomycetes</taxon>
        <taxon>Pseudonocardiales</taxon>
        <taxon>Pseudonocardiaceae</taxon>
        <taxon>Lentzea</taxon>
    </lineage>
</organism>
<protein>
    <submittedName>
        <fullName evidence="2">Glycosyltransferase</fullName>
    </submittedName>
</protein>
<dbReference type="Proteomes" id="UP001285521">
    <property type="component" value="Unassembled WGS sequence"/>
</dbReference>
<dbReference type="PANTHER" id="PTHR43685:SF2">
    <property type="entry name" value="GLYCOSYLTRANSFERASE 2-LIKE DOMAIN-CONTAINING PROTEIN"/>
    <property type="match status" value="1"/>
</dbReference>
<name>A0ABU4SYQ0_9PSEU</name>
<keyword evidence="3" id="KW-1185">Reference proteome</keyword>
<dbReference type="InterPro" id="IPR001173">
    <property type="entry name" value="Glyco_trans_2-like"/>
</dbReference>
<gene>
    <name evidence="2" type="ORF">SK803_12460</name>
</gene>
<dbReference type="Pfam" id="PF00535">
    <property type="entry name" value="Glycos_transf_2"/>
    <property type="match status" value="1"/>
</dbReference>
<evidence type="ECO:0000313" key="3">
    <source>
        <dbReference type="Proteomes" id="UP001285521"/>
    </source>
</evidence>
<comment type="caution">
    <text evidence="2">The sequence shown here is derived from an EMBL/GenBank/DDBJ whole genome shotgun (WGS) entry which is preliminary data.</text>
</comment>
<dbReference type="PANTHER" id="PTHR43685">
    <property type="entry name" value="GLYCOSYLTRANSFERASE"/>
    <property type="match status" value="1"/>
</dbReference>
<accession>A0ABU4SYQ0</accession>
<dbReference type="InterPro" id="IPR029044">
    <property type="entry name" value="Nucleotide-diphossugar_trans"/>
</dbReference>
<dbReference type="SUPFAM" id="SSF53448">
    <property type="entry name" value="Nucleotide-diphospho-sugar transferases"/>
    <property type="match status" value="1"/>
</dbReference>
<evidence type="ECO:0000313" key="2">
    <source>
        <dbReference type="EMBL" id="MDX8031031.1"/>
    </source>
</evidence>
<reference evidence="2 3" key="2">
    <citation type="submission" date="2023-11" db="EMBL/GenBank/DDBJ databases">
        <authorList>
            <person name="Lara A.C."/>
            <person name="Chronakova A."/>
        </authorList>
    </citation>
    <scope>NUCLEOTIDE SEQUENCE [LARGE SCALE GENOMIC DNA]</scope>
    <source>
        <strain evidence="2 3">BCCO 10_0856</strain>
    </source>
</reference>
<evidence type="ECO:0000259" key="1">
    <source>
        <dbReference type="Pfam" id="PF00535"/>
    </source>
</evidence>